<dbReference type="GO" id="GO:0050660">
    <property type="term" value="F:flavin adenine dinucleotide binding"/>
    <property type="evidence" value="ECO:0007669"/>
    <property type="project" value="InterPro"/>
</dbReference>
<name>A0A0V9UHF1_9NOCA</name>
<keyword evidence="4" id="KW-0274">FAD</keyword>
<proteinExistence type="inferred from homology"/>
<comment type="caution">
    <text evidence="8">The sequence shown here is derived from an EMBL/GenBank/DDBJ whole genome shotgun (WGS) entry which is preliminary data.</text>
</comment>
<keyword evidence="7 8" id="KW-0503">Monooxygenase</keyword>
<reference evidence="8 9" key="2">
    <citation type="journal article" date="2016" name="Genome Announc.">
        <title>Draft Genome Sequence of a Versatile Hydrocarbon-Degrading Bacterium, Rhodococcus pyridinivorans Strain KG-16, Collected from Oil Fields in India.</title>
        <authorList>
            <person name="Aggarwal R.K."/>
            <person name="Dawar C."/>
            <person name="Phanindranath R."/>
            <person name="Mutnuri L."/>
            <person name="Dayal A.M."/>
        </authorList>
    </citation>
    <scope>NUCLEOTIDE SEQUENCE [LARGE SCALE GENOMIC DNA]</scope>
    <source>
        <strain evidence="8 9">KG-16</strain>
    </source>
</reference>
<dbReference type="InterPro" id="IPR050775">
    <property type="entry name" value="FAD-binding_Monooxygenases"/>
</dbReference>
<dbReference type="FunFam" id="3.50.50.60:FF:000314">
    <property type="entry name" value="Baeyer-Villiger monooxygenase"/>
    <property type="match status" value="1"/>
</dbReference>
<dbReference type="RefSeq" id="WP_060653108.1">
    <property type="nucleotide sequence ID" value="NZ_AZXY01000009.1"/>
</dbReference>
<dbReference type="GO" id="GO:0050661">
    <property type="term" value="F:NADP binding"/>
    <property type="evidence" value="ECO:0007669"/>
    <property type="project" value="InterPro"/>
</dbReference>
<dbReference type="PANTHER" id="PTHR43098:SF2">
    <property type="entry name" value="FAD-BINDING MONOOXYGENASE AUSB-RELATED"/>
    <property type="match status" value="1"/>
</dbReference>
<dbReference type="Gene3D" id="3.50.50.60">
    <property type="entry name" value="FAD/NAD(P)-binding domain"/>
    <property type="match status" value="2"/>
</dbReference>
<gene>
    <name evidence="8" type="ORF">Z045_18305</name>
</gene>
<evidence type="ECO:0000256" key="6">
    <source>
        <dbReference type="ARBA" id="ARBA00023002"/>
    </source>
</evidence>
<organism evidence="8 9">
    <name type="scientific">Rhodococcus pyridinivorans KG-16</name>
    <dbReference type="NCBI Taxonomy" id="1441730"/>
    <lineage>
        <taxon>Bacteria</taxon>
        <taxon>Bacillati</taxon>
        <taxon>Actinomycetota</taxon>
        <taxon>Actinomycetes</taxon>
        <taxon>Mycobacteriales</taxon>
        <taxon>Nocardiaceae</taxon>
        <taxon>Rhodococcus</taxon>
    </lineage>
</organism>
<dbReference type="EMBL" id="AZXY01000009">
    <property type="protein sequence ID" value="KSZ57426.1"/>
    <property type="molecule type" value="Genomic_DNA"/>
</dbReference>
<dbReference type="SUPFAM" id="SSF51905">
    <property type="entry name" value="FAD/NAD(P)-binding domain"/>
    <property type="match status" value="1"/>
</dbReference>
<evidence type="ECO:0000313" key="8">
    <source>
        <dbReference type="EMBL" id="KSZ57426.1"/>
    </source>
</evidence>
<evidence type="ECO:0000313" key="9">
    <source>
        <dbReference type="Proteomes" id="UP000053060"/>
    </source>
</evidence>
<keyword evidence="6" id="KW-0560">Oxidoreductase</keyword>
<evidence type="ECO:0000256" key="4">
    <source>
        <dbReference type="ARBA" id="ARBA00022827"/>
    </source>
</evidence>
<dbReference type="Pfam" id="PF00743">
    <property type="entry name" value="FMO-like"/>
    <property type="match status" value="1"/>
</dbReference>
<dbReference type="InterPro" id="IPR036188">
    <property type="entry name" value="FAD/NAD-bd_sf"/>
</dbReference>
<dbReference type="Proteomes" id="UP000053060">
    <property type="component" value="Unassembled WGS sequence"/>
</dbReference>
<dbReference type="FunFam" id="3.50.50.60:FF:000341">
    <property type="entry name" value="Baeyer-Villiger monooxygenase"/>
    <property type="match status" value="1"/>
</dbReference>
<dbReference type="InterPro" id="IPR020946">
    <property type="entry name" value="Flavin_mOase-like"/>
</dbReference>
<evidence type="ECO:0000256" key="2">
    <source>
        <dbReference type="ARBA" id="ARBA00010139"/>
    </source>
</evidence>
<evidence type="ECO:0000256" key="7">
    <source>
        <dbReference type="ARBA" id="ARBA00023033"/>
    </source>
</evidence>
<comment type="similarity">
    <text evidence="2">Belongs to the FAD-binding monooxygenase family.</text>
</comment>
<evidence type="ECO:0000256" key="5">
    <source>
        <dbReference type="ARBA" id="ARBA00022857"/>
    </source>
</evidence>
<dbReference type="GO" id="GO:0004499">
    <property type="term" value="F:N,N-dimethylaniline monooxygenase activity"/>
    <property type="evidence" value="ECO:0007669"/>
    <property type="project" value="InterPro"/>
</dbReference>
<accession>A0A0V9UHF1</accession>
<protein>
    <submittedName>
        <fullName evidence="8">Monooxygenase</fullName>
    </submittedName>
</protein>
<evidence type="ECO:0000256" key="3">
    <source>
        <dbReference type="ARBA" id="ARBA00022630"/>
    </source>
</evidence>
<dbReference type="PATRIC" id="fig|1441730.3.peg.3816"/>
<dbReference type="Pfam" id="PF13450">
    <property type="entry name" value="NAD_binding_8"/>
    <property type="match status" value="1"/>
</dbReference>
<dbReference type="AlphaFoldDB" id="A0A0V9UHF1"/>
<keyword evidence="5" id="KW-0521">NADP</keyword>
<keyword evidence="3" id="KW-0285">Flavoprotein</keyword>
<dbReference type="PANTHER" id="PTHR43098">
    <property type="entry name" value="L-ORNITHINE N(5)-MONOOXYGENASE-RELATED"/>
    <property type="match status" value="1"/>
</dbReference>
<evidence type="ECO:0000256" key="1">
    <source>
        <dbReference type="ARBA" id="ARBA00001974"/>
    </source>
</evidence>
<sequence length="615" mass="68953">MAFTLPDSKLPLDLDFDPHHLRERFEVDKTKRIRPDTLAQFQGLSDVLEVDDRDPFVEPINRDPVTEELDALVLGGGFGGLTAGAYLTQNDITNFRIVEYGGDFGGTWYWNRYPGVQCDIESHIYMPLLEETGYVPTQRYADGSEIFEHAQRIGRHYGLYERTYFQTRAMQATWDEAEQRWEVTTDRGDRFLARFLLRSNGALTKPQLPKVPGIGDFTGKIFHTSRWDYDYTGGSPAGNLENLRDKRVAVVGTGATGVQVVPYLAADAKELVVVQRTPSVVQPRNNRKTDPAWAASLKPGWQYERHDNFNGIISGHDVEGNHVDDGWTHLFPALKGQHLLETPMAELSAADQAVVAEIADMQLLMSAHRRIDSIVTDPAVADGLKPWFGYMCKRPCFNDEYLDAFNRENVTLAAAPTGIDGITVDGIVVGGKHYEVDCIVFATGFETGSGPAGIYGYDVLGRDGRSMQEYFYDGAKTMHGFFTHGFPNFVELGMSQTAYYVNFVYMLDRKARHAARLIRHVLDNGIGAFEPTAEAESSWVAKVRASNEPRVAYWAACTPGYYNGQGDVSKAVFNEVYNSSEIDFWNMIEGWWEAREFEGLTFEPSRSAVPIEVQA</sequence>
<comment type="cofactor">
    <cofactor evidence="1">
        <name>FAD</name>
        <dbReference type="ChEBI" id="CHEBI:57692"/>
    </cofactor>
</comment>
<dbReference type="PRINTS" id="PR00368">
    <property type="entry name" value="FADPNR"/>
</dbReference>
<reference evidence="9" key="1">
    <citation type="submission" date="2015-01" db="EMBL/GenBank/DDBJ databases">
        <title>Draft genome sequence of Rhodococcus pyridinivorans strain KG-16, a hydrocarbon-degrading bacterium.</title>
        <authorList>
            <person name="Aggarwal R.K."/>
            <person name="Dawar C."/>
        </authorList>
    </citation>
    <scope>NUCLEOTIDE SEQUENCE [LARGE SCALE GENOMIC DNA]</scope>
    <source>
        <strain evidence="9">KG-16</strain>
    </source>
</reference>